<evidence type="ECO:0000313" key="2">
    <source>
        <dbReference type="Proteomes" id="UP000051952"/>
    </source>
</evidence>
<dbReference type="GO" id="GO:0016740">
    <property type="term" value="F:transferase activity"/>
    <property type="evidence" value="ECO:0007669"/>
    <property type="project" value="UniProtKB-KW"/>
</dbReference>
<dbReference type="PANTHER" id="PTHR46660">
    <property type="match status" value="1"/>
</dbReference>
<organism evidence="1 2">
    <name type="scientific">Bodo saltans</name>
    <name type="common">Flagellated protozoan</name>
    <dbReference type="NCBI Taxonomy" id="75058"/>
    <lineage>
        <taxon>Eukaryota</taxon>
        <taxon>Discoba</taxon>
        <taxon>Euglenozoa</taxon>
        <taxon>Kinetoplastea</taxon>
        <taxon>Metakinetoplastina</taxon>
        <taxon>Eubodonida</taxon>
        <taxon>Bodonidae</taxon>
        <taxon>Bodo</taxon>
    </lineage>
</organism>
<name>A0A0S4KMJ9_BODSA</name>
<keyword evidence="1" id="KW-0808">Transferase</keyword>
<sequence>MNPNVLELRNNGGDDHDHDNVRDGSSPTVCVVAPLTTLSGNQATASRIASFFDRAVVISAAPVCETTSSSLLLQVNGTTSCSHVAREPALLWDVCIFVHALRGGAVVFPDLFPQPTATTTTSSSSSYVLQERRLLHAPVAVARKYVLVFGGTDVNEFSMNSHQRDIMEKVIERVDAVVCFSEGFRLTAMERFPNCAAKILQLRQEGGKTWVIPQSVEPTAHDDNNIADKDHLAGEEEENIIARQIIEEAALHSCLPTPAADVRQLHIALLPAGIRHVKDPLFAVDAWKELRHRKTILNNNNDDANISGVILIIAGPSLEAETTQQLQTAMTAYDVRGNKEEGEETTLAHEPLGVYWHPGIEHTLLMRWMRLAGKQLRRDVSRGGSDSIGNMPSLGALTELRTPHLLCVLNTSISEGQSQTLLEAMSAGVPVIGRNNNANSELLRGAPPSLNQHNDQCRGTLVESPHRLADAVQKLSHCRMSPTCAFSQAFVVAAQDYCRQHHSMEDEACRYRHLIAALF</sequence>
<dbReference type="OrthoDB" id="512920at2759"/>
<dbReference type="SUPFAM" id="SSF53756">
    <property type="entry name" value="UDP-Glycosyltransferase/glycogen phosphorylase"/>
    <property type="match status" value="1"/>
</dbReference>
<dbReference type="InterPro" id="IPR052622">
    <property type="entry name" value="Glycosyltransferase_G1"/>
</dbReference>
<dbReference type="EMBL" id="CYKH01001608">
    <property type="protein sequence ID" value="CUI14730.1"/>
    <property type="molecule type" value="Genomic_DNA"/>
</dbReference>
<protein>
    <submittedName>
        <fullName evidence="1">Glycosyltransferase, putative</fullName>
    </submittedName>
</protein>
<reference evidence="2" key="1">
    <citation type="submission" date="2015-09" db="EMBL/GenBank/DDBJ databases">
        <authorList>
            <consortium name="Pathogen Informatics"/>
        </authorList>
    </citation>
    <scope>NUCLEOTIDE SEQUENCE [LARGE SCALE GENOMIC DNA]</scope>
    <source>
        <strain evidence="2">Lake Konstanz</strain>
    </source>
</reference>
<accession>A0A0S4KMJ9</accession>
<gene>
    <name evidence="1" type="ORF">BSAL_13210</name>
</gene>
<evidence type="ECO:0000313" key="1">
    <source>
        <dbReference type="EMBL" id="CUI14730.1"/>
    </source>
</evidence>
<dbReference type="PANTHER" id="PTHR46660:SF2">
    <property type="entry name" value="GLYCOSYLTRANSFERASE 1 DOMAIN-CONTAINING PROTEIN 1"/>
    <property type="match status" value="1"/>
</dbReference>
<proteinExistence type="predicted"/>
<dbReference type="Proteomes" id="UP000051952">
    <property type="component" value="Unassembled WGS sequence"/>
</dbReference>
<dbReference type="Gene3D" id="3.40.50.2000">
    <property type="entry name" value="Glycogen Phosphorylase B"/>
    <property type="match status" value="1"/>
</dbReference>
<dbReference type="AlphaFoldDB" id="A0A0S4KMJ9"/>
<dbReference type="VEuPathDB" id="TriTrypDB:BSAL_13210"/>
<keyword evidence="2" id="KW-1185">Reference proteome</keyword>